<sequence length="53" mass="5786">MDIILYGGIALGVGFVCSLGYRIARKKQGVPEAKSAVMDKINDFYSMQDSSKL</sequence>
<evidence type="ECO:0000256" key="1">
    <source>
        <dbReference type="SAM" id="Phobius"/>
    </source>
</evidence>
<dbReference type="AlphaFoldDB" id="A0A0G1KFE3"/>
<keyword evidence="1" id="KW-1133">Transmembrane helix</keyword>
<reference evidence="2 3" key="1">
    <citation type="journal article" date="2015" name="Nature">
        <title>rRNA introns, odd ribosomes, and small enigmatic genomes across a large radiation of phyla.</title>
        <authorList>
            <person name="Brown C.T."/>
            <person name="Hug L.A."/>
            <person name="Thomas B.C."/>
            <person name="Sharon I."/>
            <person name="Castelle C.J."/>
            <person name="Singh A."/>
            <person name="Wilkins M.J."/>
            <person name="Williams K.H."/>
            <person name="Banfield J.F."/>
        </authorList>
    </citation>
    <scope>NUCLEOTIDE SEQUENCE [LARGE SCALE GENOMIC DNA]</scope>
</reference>
<comment type="caution">
    <text evidence="2">The sequence shown here is derived from an EMBL/GenBank/DDBJ whole genome shotgun (WGS) entry which is preliminary data.</text>
</comment>
<dbReference type="EMBL" id="LCJQ01000001">
    <property type="protein sequence ID" value="KKT82253.1"/>
    <property type="molecule type" value="Genomic_DNA"/>
</dbReference>
<evidence type="ECO:0000313" key="2">
    <source>
        <dbReference type="EMBL" id="KKT82253.1"/>
    </source>
</evidence>
<evidence type="ECO:0000313" key="3">
    <source>
        <dbReference type="Proteomes" id="UP000034595"/>
    </source>
</evidence>
<organism evidence="2 3">
    <name type="scientific">Candidatus Azambacteria bacterium GW2011_GWA1_44_9</name>
    <dbReference type="NCBI Taxonomy" id="1618610"/>
    <lineage>
        <taxon>Bacteria</taxon>
        <taxon>Candidatus Azamiibacteriota</taxon>
    </lineage>
</organism>
<protein>
    <submittedName>
        <fullName evidence="2">Uncharacterized protein</fullName>
    </submittedName>
</protein>
<keyword evidence="1" id="KW-0472">Membrane</keyword>
<dbReference type="Proteomes" id="UP000034595">
    <property type="component" value="Unassembled WGS sequence"/>
</dbReference>
<name>A0A0G1KFE3_9BACT</name>
<keyword evidence="1" id="KW-0812">Transmembrane</keyword>
<feature type="transmembrane region" description="Helical" evidence="1">
    <location>
        <begin position="6"/>
        <end position="24"/>
    </location>
</feature>
<proteinExistence type="predicted"/>
<gene>
    <name evidence="2" type="ORF">UW78_C0001G0036</name>
</gene>
<accession>A0A0G1KFE3</accession>